<sequence>MEFKKIESLHLEQGKEYKLGHHYRGIYTGIYTVTRCRSKNFPDGVECMLEFDVRCLMNPKDTLKMSFSPDAFFGEFSDFNSEKENRGSP</sequence>
<name>A0A6C0HXC1_9ZZZZ</name>
<evidence type="ECO:0000313" key="1">
    <source>
        <dbReference type="EMBL" id="QHT85401.1"/>
    </source>
</evidence>
<organism evidence="1">
    <name type="scientific">viral metagenome</name>
    <dbReference type="NCBI Taxonomy" id="1070528"/>
    <lineage>
        <taxon>unclassified sequences</taxon>
        <taxon>metagenomes</taxon>
        <taxon>organismal metagenomes</taxon>
    </lineage>
</organism>
<protein>
    <submittedName>
        <fullName evidence="1">Uncharacterized protein</fullName>
    </submittedName>
</protein>
<dbReference type="EMBL" id="MN740041">
    <property type="protein sequence ID" value="QHT85401.1"/>
    <property type="molecule type" value="Genomic_DNA"/>
</dbReference>
<dbReference type="AlphaFoldDB" id="A0A6C0HXC1"/>
<accession>A0A6C0HXC1</accession>
<proteinExistence type="predicted"/>
<reference evidence="1" key="1">
    <citation type="journal article" date="2020" name="Nature">
        <title>Giant virus diversity and host interactions through global metagenomics.</title>
        <authorList>
            <person name="Schulz F."/>
            <person name="Roux S."/>
            <person name="Paez-Espino D."/>
            <person name="Jungbluth S."/>
            <person name="Walsh D.A."/>
            <person name="Denef V.J."/>
            <person name="McMahon K.D."/>
            <person name="Konstantinidis K.T."/>
            <person name="Eloe-Fadrosh E.A."/>
            <person name="Kyrpides N.C."/>
            <person name="Woyke T."/>
        </authorList>
    </citation>
    <scope>NUCLEOTIDE SEQUENCE</scope>
    <source>
        <strain evidence="1">GVMAG-M-3300023184-17</strain>
    </source>
</reference>